<reference evidence="2 3" key="1">
    <citation type="submission" date="2021-06" db="EMBL/GenBank/DDBJ databases">
        <title>Caerostris darwini draft genome.</title>
        <authorList>
            <person name="Kono N."/>
            <person name="Arakawa K."/>
        </authorList>
    </citation>
    <scope>NUCLEOTIDE SEQUENCE [LARGE SCALE GENOMIC DNA]</scope>
</reference>
<organism evidence="2 3">
    <name type="scientific">Caerostris darwini</name>
    <dbReference type="NCBI Taxonomy" id="1538125"/>
    <lineage>
        <taxon>Eukaryota</taxon>
        <taxon>Metazoa</taxon>
        <taxon>Ecdysozoa</taxon>
        <taxon>Arthropoda</taxon>
        <taxon>Chelicerata</taxon>
        <taxon>Arachnida</taxon>
        <taxon>Araneae</taxon>
        <taxon>Araneomorphae</taxon>
        <taxon>Entelegynae</taxon>
        <taxon>Araneoidea</taxon>
        <taxon>Araneidae</taxon>
        <taxon>Caerostris</taxon>
    </lineage>
</organism>
<dbReference type="AlphaFoldDB" id="A0AAV4MLE7"/>
<dbReference type="EMBL" id="BPLQ01000551">
    <property type="protein sequence ID" value="GIX72693.1"/>
    <property type="molecule type" value="Genomic_DNA"/>
</dbReference>
<name>A0AAV4MLE7_9ARAC</name>
<evidence type="ECO:0000313" key="2">
    <source>
        <dbReference type="EMBL" id="GIX72693.1"/>
    </source>
</evidence>
<gene>
    <name evidence="2" type="ORF">CDAR_581211</name>
</gene>
<sequence length="67" mass="7356">MSPSPNEADEKETVALCLVPANKKGADENPVGKKQRITCSMRPSPNEDDEKETVAPVYNRIKNPEST</sequence>
<dbReference type="Proteomes" id="UP001054837">
    <property type="component" value="Unassembled WGS sequence"/>
</dbReference>
<keyword evidence="3" id="KW-1185">Reference proteome</keyword>
<evidence type="ECO:0000256" key="1">
    <source>
        <dbReference type="SAM" id="MobiDB-lite"/>
    </source>
</evidence>
<evidence type="ECO:0000313" key="3">
    <source>
        <dbReference type="Proteomes" id="UP001054837"/>
    </source>
</evidence>
<feature type="region of interest" description="Disordered" evidence="1">
    <location>
        <begin position="23"/>
        <end position="67"/>
    </location>
</feature>
<proteinExistence type="predicted"/>
<protein>
    <submittedName>
        <fullName evidence="2">Uncharacterized protein</fullName>
    </submittedName>
</protein>
<accession>A0AAV4MLE7</accession>
<comment type="caution">
    <text evidence="2">The sequence shown here is derived from an EMBL/GenBank/DDBJ whole genome shotgun (WGS) entry which is preliminary data.</text>
</comment>